<comment type="caution">
    <text evidence="9">The sequence shown here is derived from an EMBL/GenBank/DDBJ whole genome shotgun (WGS) entry which is preliminary data.</text>
</comment>
<sequence length="253" mass="27903">MIRTRFRQFTVGIASLLCCMPLFAAEQLRIYAASSMTNAVNELVEVFERNADVKITTVYAGTSSLARQVEQGAPVDILIAANTKWMNYLVDKGAVISDNVTNVATNELVVISTELIKLDVANESSWQATLNGQRLAIGQTNAVPAGIYAKQSLESLNVWSQVKQQLAPTKNVRIALTLVERNETPLGIVYKTDALSSPKVQIVATFPETSHDAIIYPMAMMNEAPTTRDFTQFVHSKKGQEILKKYGFNQGMR</sequence>
<dbReference type="OrthoDB" id="9785015at2"/>
<dbReference type="SUPFAM" id="SSF53850">
    <property type="entry name" value="Periplasmic binding protein-like II"/>
    <property type="match status" value="1"/>
</dbReference>
<dbReference type="PANTHER" id="PTHR30632">
    <property type="entry name" value="MOLYBDATE-BINDING PERIPLASMIC PROTEIN"/>
    <property type="match status" value="1"/>
</dbReference>
<dbReference type="Proteomes" id="UP000003515">
    <property type="component" value="Unassembled WGS sequence"/>
</dbReference>
<dbReference type="GO" id="GO:0015689">
    <property type="term" value="P:molybdate ion transport"/>
    <property type="evidence" value="ECO:0007669"/>
    <property type="project" value="InterPro"/>
</dbReference>
<dbReference type="Proteomes" id="UP000002817">
    <property type="component" value="Unassembled WGS sequence"/>
</dbReference>
<dbReference type="PIRSF" id="PIRSF004846">
    <property type="entry name" value="ModA"/>
    <property type="match status" value="1"/>
</dbReference>
<dbReference type="GO" id="GO:0046872">
    <property type="term" value="F:metal ion binding"/>
    <property type="evidence" value="ECO:0007669"/>
    <property type="project" value="UniProtKB-KW"/>
</dbReference>
<keyword evidence="3 6" id="KW-0479">Metal-binding</keyword>
<dbReference type="STRING" id="675816.VIA_001238"/>
<dbReference type="Pfam" id="PF13531">
    <property type="entry name" value="SBP_bac_11"/>
    <property type="match status" value="1"/>
</dbReference>
<dbReference type="NCBIfam" id="NF007958">
    <property type="entry name" value="PRK10677.1"/>
    <property type="match status" value="1"/>
</dbReference>
<dbReference type="NCBIfam" id="TIGR01256">
    <property type="entry name" value="modA"/>
    <property type="match status" value="1"/>
</dbReference>
<feature type="binding site" evidence="6">
    <location>
        <position position="190"/>
    </location>
    <ligand>
        <name>molybdate</name>
        <dbReference type="ChEBI" id="CHEBI:36264"/>
    </ligand>
</feature>
<dbReference type="EMBL" id="AFWH01000011">
    <property type="protein sequence ID" value="EGU52777.1"/>
    <property type="molecule type" value="Genomic_DNA"/>
</dbReference>
<evidence type="ECO:0000256" key="7">
    <source>
        <dbReference type="SAM" id="SignalP"/>
    </source>
</evidence>
<proteinExistence type="inferred from homology"/>
<feature type="binding site" evidence="6">
    <location>
        <position position="145"/>
    </location>
    <ligand>
        <name>molybdate</name>
        <dbReference type="ChEBI" id="CHEBI:36264"/>
    </ligand>
</feature>
<dbReference type="Gene3D" id="3.40.190.10">
    <property type="entry name" value="Periplasmic binding protein-like II"/>
    <property type="match status" value="2"/>
</dbReference>
<evidence type="ECO:0000256" key="2">
    <source>
        <dbReference type="ARBA" id="ARBA00022505"/>
    </source>
</evidence>
<evidence type="ECO:0000313" key="9">
    <source>
        <dbReference type="EMBL" id="EGU52777.1"/>
    </source>
</evidence>
<dbReference type="GO" id="GO:0030973">
    <property type="term" value="F:molybdate ion binding"/>
    <property type="evidence" value="ECO:0007669"/>
    <property type="project" value="TreeGrafter"/>
</dbReference>
<reference evidence="9 10" key="3">
    <citation type="journal article" date="2012" name="Int. J. Syst. Evol. Microbiol.">
        <title>Vibrio caribbeanicus sp. nov., isolated from the marine sponge Scleritoderma cyanea.</title>
        <authorList>
            <person name="Hoffmann M."/>
            <person name="Monday S.R."/>
            <person name="Allard M.W."/>
            <person name="Strain E.A."/>
            <person name="Whittaker P."/>
            <person name="Naum M."/>
            <person name="McCarthy P.J."/>
            <person name="Lopez J.V."/>
            <person name="Fischer M."/>
            <person name="Brown E.W."/>
        </authorList>
    </citation>
    <scope>NUCLEOTIDE SEQUENCE [LARGE SCALE GENOMIC DNA]</scope>
    <source>
        <strain evidence="9">CIP 102891</strain>
        <strain evidence="10">CIP 102891 / ATCC 33934</strain>
    </source>
</reference>
<evidence type="ECO:0000313" key="8">
    <source>
        <dbReference type="EMBL" id="EEX94080.1"/>
    </source>
</evidence>
<dbReference type="EMBL" id="ACZV01000004">
    <property type="protein sequence ID" value="EEX94080.1"/>
    <property type="molecule type" value="Genomic_DNA"/>
</dbReference>
<dbReference type="InterPro" id="IPR050682">
    <property type="entry name" value="ModA/WtpA"/>
</dbReference>
<dbReference type="GO" id="GO:0030288">
    <property type="term" value="C:outer membrane-bounded periplasmic space"/>
    <property type="evidence" value="ECO:0007669"/>
    <property type="project" value="TreeGrafter"/>
</dbReference>
<evidence type="ECO:0000256" key="5">
    <source>
        <dbReference type="ARBA" id="ARBA00062515"/>
    </source>
</evidence>
<dbReference type="GO" id="GO:1901359">
    <property type="term" value="F:tungstate binding"/>
    <property type="evidence" value="ECO:0007669"/>
    <property type="project" value="UniProtKB-ARBA"/>
</dbReference>
<evidence type="ECO:0000313" key="11">
    <source>
        <dbReference type="Proteomes" id="UP000003515"/>
    </source>
</evidence>
<feature type="signal peptide" evidence="7">
    <location>
        <begin position="1"/>
        <end position="24"/>
    </location>
</feature>
<keyword evidence="4 7" id="KW-0732">Signal</keyword>
<dbReference type="PANTHER" id="PTHR30632:SF17">
    <property type="entry name" value="MOLYBDATE-BINDING PROTEIN MODA"/>
    <property type="match status" value="1"/>
</dbReference>
<dbReference type="FunFam" id="3.40.190.10:FF:000035">
    <property type="entry name" value="Molybdate ABC transporter substrate-binding protein"/>
    <property type="match status" value="1"/>
</dbReference>
<feature type="binding site" evidence="6">
    <location>
        <position position="62"/>
    </location>
    <ligand>
        <name>molybdate</name>
        <dbReference type="ChEBI" id="CHEBI:36264"/>
    </ligand>
</feature>
<reference evidence="9" key="2">
    <citation type="submission" date="2011-08" db="EMBL/GenBank/DDBJ databases">
        <authorList>
            <person name="Hoffman M."/>
            <person name="Strain E.A."/>
            <person name="Brown E."/>
            <person name="Allard M.W."/>
        </authorList>
    </citation>
    <scope>NUCLEOTIDE SEQUENCE</scope>
    <source>
        <strain evidence="9">CIP 102891</strain>
    </source>
</reference>
<reference evidence="8 11" key="1">
    <citation type="submission" date="2009-10" db="EMBL/GenBank/DDBJ databases">
        <authorList>
            <consortium name="Los Alamos National Laboratory (LANL)"/>
            <consortium name="National Microbial Pathogen Data Resource (NMPDR)"/>
            <person name="Munk A.C."/>
            <person name="Chertkov O."/>
            <person name="Tapia R."/>
            <person name="Green L."/>
            <person name="Rogers Y."/>
            <person name="Detter J.C."/>
            <person name="Bruce D."/>
            <person name="Brettin T.S."/>
            <person name="Colwell R.R."/>
            <person name="Huq A."/>
            <person name="Grim C.J."/>
            <person name="Hasan N.A."/>
            <person name="Bartels D."/>
            <person name="Vonstein V."/>
        </authorList>
    </citation>
    <scope>NUCLEOTIDE SEQUENCE [LARGE SCALE GENOMIC DNA]</scope>
    <source>
        <strain evidence="8 11">CIP 102891</strain>
    </source>
</reference>
<evidence type="ECO:0000256" key="4">
    <source>
        <dbReference type="ARBA" id="ARBA00022729"/>
    </source>
</evidence>
<dbReference type="PATRIC" id="fig|675816.5.peg.725"/>
<evidence type="ECO:0000313" key="10">
    <source>
        <dbReference type="Proteomes" id="UP000002817"/>
    </source>
</evidence>
<keyword evidence="11" id="KW-1185">Reference proteome</keyword>
<feature type="chain" id="PRO_5002999490" evidence="7">
    <location>
        <begin position="25"/>
        <end position="253"/>
    </location>
</feature>
<evidence type="ECO:0000256" key="1">
    <source>
        <dbReference type="ARBA" id="ARBA00009175"/>
    </source>
</evidence>
<feature type="binding site" evidence="6">
    <location>
        <position position="172"/>
    </location>
    <ligand>
        <name>molybdate</name>
        <dbReference type="ChEBI" id="CHEBI:36264"/>
    </ligand>
</feature>
<gene>
    <name evidence="8" type="ORF">VIA_001238</name>
    <name evidence="9" type="ORF">VIOR3934_08281</name>
</gene>
<feature type="binding site" evidence="6">
    <location>
        <position position="35"/>
    </location>
    <ligand>
        <name>molybdate</name>
        <dbReference type="ChEBI" id="CHEBI:36264"/>
    </ligand>
</feature>
<comment type="similarity">
    <text evidence="1">Belongs to the bacterial solute-binding protein ModA family.</text>
</comment>
<dbReference type="eggNOG" id="COG0725">
    <property type="taxonomic scope" value="Bacteria"/>
</dbReference>
<protein>
    <submittedName>
        <fullName evidence="8 9">Molybdenum ABC transporter, periplasmic molybdenum-binding protein</fullName>
    </submittedName>
</protein>
<accession>C9QDU0</accession>
<name>C9QDU0_VIBOR</name>
<organism evidence="9 10">
    <name type="scientific">Vibrio orientalis CIP 102891 = ATCC 33934</name>
    <dbReference type="NCBI Taxonomy" id="675816"/>
    <lineage>
        <taxon>Bacteria</taxon>
        <taxon>Pseudomonadati</taxon>
        <taxon>Pseudomonadota</taxon>
        <taxon>Gammaproteobacteria</taxon>
        <taxon>Vibrionales</taxon>
        <taxon>Vibrionaceae</taxon>
        <taxon>Vibrio</taxon>
        <taxon>Vibrio oreintalis group</taxon>
    </lineage>
</organism>
<evidence type="ECO:0000256" key="6">
    <source>
        <dbReference type="PIRSR" id="PIRSR004846-1"/>
    </source>
</evidence>
<dbReference type="InterPro" id="IPR005950">
    <property type="entry name" value="ModA"/>
</dbReference>
<keyword evidence="2 6" id="KW-0500">Molybdenum</keyword>
<comment type="subunit">
    <text evidence="5">The complex is composed of two ATP-binding proteins (ModC), two transmembrane proteins (ModB) and a solute-binding protein (ModA).</text>
</comment>
<evidence type="ECO:0000256" key="3">
    <source>
        <dbReference type="ARBA" id="ARBA00022723"/>
    </source>
</evidence>
<dbReference type="AlphaFoldDB" id="C9QDU0"/>